<keyword evidence="3" id="KW-1185">Reference proteome</keyword>
<dbReference type="Proteomes" id="UP000831113">
    <property type="component" value="Chromosome"/>
</dbReference>
<dbReference type="Gene3D" id="3.60.15.10">
    <property type="entry name" value="Ribonuclease Z/Hydroxyacylglutathione hydrolase-like"/>
    <property type="match status" value="1"/>
</dbReference>
<dbReference type="PANTHER" id="PTHR15032">
    <property type="entry name" value="N-ACYL-PHOSPHATIDYLETHANOLAMINE-HYDROLYZING PHOSPHOLIPASE D"/>
    <property type="match status" value="1"/>
</dbReference>
<feature type="domain" description="Metallo-beta-lactamase" evidence="1">
    <location>
        <begin position="112"/>
        <end position="309"/>
    </location>
</feature>
<organism evidence="2 3">
    <name type="scientific">Hymenobacter tibetensis</name>
    <dbReference type="NCBI Taxonomy" id="497967"/>
    <lineage>
        <taxon>Bacteria</taxon>
        <taxon>Pseudomonadati</taxon>
        <taxon>Bacteroidota</taxon>
        <taxon>Cytophagia</taxon>
        <taxon>Cytophagales</taxon>
        <taxon>Hymenobacteraceae</taxon>
        <taxon>Hymenobacter</taxon>
    </lineage>
</organism>
<dbReference type="InterPro" id="IPR001279">
    <property type="entry name" value="Metallo-B-lactamas"/>
</dbReference>
<evidence type="ECO:0000313" key="3">
    <source>
        <dbReference type="Proteomes" id="UP000831113"/>
    </source>
</evidence>
<evidence type="ECO:0000259" key="1">
    <source>
        <dbReference type="Pfam" id="PF12706"/>
    </source>
</evidence>
<dbReference type="InterPro" id="IPR036866">
    <property type="entry name" value="RibonucZ/Hydroxyglut_hydro"/>
</dbReference>
<evidence type="ECO:0000313" key="2">
    <source>
        <dbReference type="EMBL" id="UOG75675.1"/>
    </source>
</evidence>
<proteinExistence type="predicted"/>
<dbReference type="PANTHER" id="PTHR15032:SF4">
    <property type="entry name" value="N-ACYL-PHOSPHATIDYLETHANOLAMINE-HYDROLYZING PHOSPHOLIPASE D"/>
    <property type="match status" value="1"/>
</dbReference>
<dbReference type="Pfam" id="PF12706">
    <property type="entry name" value="Lactamase_B_2"/>
    <property type="match status" value="1"/>
</dbReference>
<dbReference type="RefSeq" id="WP_243799968.1">
    <property type="nucleotide sequence ID" value="NZ_CP094669.1"/>
</dbReference>
<name>A0ABY4D2F4_9BACT</name>
<reference evidence="2 3" key="1">
    <citation type="submission" date="2022-03" db="EMBL/GenBank/DDBJ databases">
        <title>Hymenobactersp. isolated from the air.</title>
        <authorList>
            <person name="Won M."/>
            <person name="Kwon S.-W."/>
        </authorList>
    </citation>
    <scope>NUCLEOTIDE SEQUENCE [LARGE SCALE GENOMIC DNA]</scope>
    <source>
        <strain evidence="2 3">KACC 21982</strain>
    </source>
</reference>
<gene>
    <name evidence="2" type="ORF">MTX78_03555</name>
</gene>
<dbReference type="PROSITE" id="PS51257">
    <property type="entry name" value="PROKAR_LIPOPROTEIN"/>
    <property type="match status" value="1"/>
</dbReference>
<dbReference type="EMBL" id="CP094669">
    <property type="protein sequence ID" value="UOG75675.1"/>
    <property type="molecule type" value="Genomic_DNA"/>
</dbReference>
<dbReference type="SUPFAM" id="SSF56281">
    <property type="entry name" value="Metallo-hydrolase/oxidoreductase"/>
    <property type="match status" value="1"/>
</dbReference>
<protein>
    <submittedName>
        <fullName evidence="2">MBL fold metallo-hydrolase</fullName>
    </submittedName>
</protein>
<sequence>MTKRRVLLGILALLVLLAGGAFLIGCSISAPRYQGPVSAHFDGKQFKNAGGVHAQEGLGPMLRWQLHRNKGDFPEQPNLPYGPKPPARVGLGELRVTFINHGTFLLQFDSLNVLTDPIWSERTSPFQWIGPKRLRPPGIRFEDLPKIDAILISHNHYDHLDLNTLRRLAARDQPRIFAGLGVRAFLEEEHVANATDLDWWQRQPLSAKVQLVSVPAQHFSGRGLRDRDATLWTGFVLRTTAGPLYYAGDTGYGPHFSEIGRREGPIRLAILPIGAYQPVWFMQPIHTAPAEAVQAHLDLGTPRSIATHFGTFQLADDGLTEPVADLRQALREKQLPDSVFLVLKEGVGWPLR</sequence>
<accession>A0ABY4D2F4</accession>